<feature type="region of interest" description="Disordered" evidence="1">
    <location>
        <begin position="259"/>
        <end position="305"/>
    </location>
</feature>
<evidence type="ECO:0000256" key="1">
    <source>
        <dbReference type="SAM" id="MobiDB-lite"/>
    </source>
</evidence>
<dbReference type="AlphaFoldDB" id="A0A034WGM2"/>
<sequence>NKHYADKRGISSLEYEFYQDVFSHLFLILNKIACLEIGPESVNILTKTYRDKALDTFVRGLNGELPKLLGIKEPTDLPQALQLCMRLENQNFRTQHAFGNQPTSRKSHPPPLPPRKQQHLTQAFYPSLAHISHPMPLMQQTAYKTLQPQYQQYPQYQRYLTYPQNQPPRPNQYQNPPARPNQYQNPPPRLNYQQNLPPRPIQPKPPIPMEIDDSQRTKQVNYMNRPNNNGFAGKRPNTISNQVHQPYKQHRINHIEPVDNTINDPEQQNEEQDGQPWEDYYNQYTSHDNTPAEDSSEFSDIHFLG</sequence>
<reference evidence="2" key="1">
    <citation type="journal article" date="2014" name="BMC Genomics">
        <title>Characterizing the developmental transcriptome of the oriental fruit fly, Bactrocera dorsalis (Diptera: Tephritidae) through comparative genomic analysis with Drosophila melanogaster utilizing modENCODE datasets.</title>
        <authorList>
            <person name="Geib S.M."/>
            <person name="Calla B."/>
            <person name="Hall B."/>
            <person name="Hou S."/>
            <person name="Manoukis N.C."/>
        </authorList>
    </citation>
    <scope>NUCLEOTIDE SEQUENCE</scope>
    <source>
        <strain evidence="2">Punador</strain>
    </source>
</reference>
<evidence type="ECO:0000313" key="2">
    <source>
        <dbReference type="EMBL" id="JAC52923.1"/>
    </source>
</evidence>
<feature type="region of interest" description="Disordered" evidence="1">
    <location>
        <begin position="161"/>
        <end position="211"/>
    </location>
</feature>
<feature type="region of interest" description="Disordered" evidence="1">
    <location>
        <begin position="97"/>
        <end position="118"/>
    </location>
</feature>
<name>A0A034WGM2_BACDO</name>
<feature type="non-terminal residue" evidence="2">
    <location>
        <position position="1"/>
    </location>
</feature>
<protein>
    <submittedName>
        <fullName evidence="2">Retrovirus-related Gag polyprotein from transposon HMS-Beagle</fullName>
    </submittedName>
</protein>
<dbReference type="EMBL" id="GAKP01006029">
    <property type="protein sequence ID" value="JAC52923.1"/>
    <property type="molecule type" value="Transcribed_RNA"/>
</dbReference>
<proteinExistence type="predicted"/>
<gene>
    <name evidence="2" type="primary">GAGHB</name>
</gene>
<feature type="compositionally biased region" description="Pro residues" evidence="1">
    <location>
        <begin position="197"/>
        <end position="208"/>
    </location>
</feature>
<organism evidence="2">
    <name type="scientific">Bactrocera dorsalis</name>
    <name type="common">Oriental fruit fly</name>
    <name type="synonym">Dacus dorsalis</name>
    <dbReference type="NCBI Taxonomy" id="27457"/>
    <lineage>
        <taxon>Eukaryota</taxon>
        <taxon>Metazoa</taxon>
        <taxon>Ecdysozoa</taxon>
        <taxon>Arthropoda</taxon>
        <taxon>Hexapoda</taxon>
        <taxon>Insecta</taxon>
        <taxon>Pterygota</taxon>
        <taxon>Neoptera</taxon>
        <taxon>Endopterygota</taxon>
        <taxon>Diptera</taxon>
        <taxon>Brachycera</taxon>
        <taxon>Muscomorpha</taxon>
        <taxon>Tephritoidea</taxon>
        <taxon>Tephritidae</taxon>
        <taxon>Bactrocera</taxon>
        <taxon>Bactrocera</taxon>
    </lineage>
</organism>
<accession>A0A034WGM2</accession>
<feature type="compositionally biased region" description="Low complexity" evidence="1">
    <location>
        <begin position="171"/>
        <end position="196"/>
    </location>
</feature>
<feature type="compositionally biased region" description="Polar residues" evidence="1">
    <location>
        <begin position="282"/>
        <end position="293"/>
    </location>
</feature>
<dbReference type="OrthoDB" id="7999341at2759"/>